<keyword evidence="2" id="KW-1185">Reference proteome</keyword>
<gene>
    <name evidence="1" type="ORF">FGF04_04570</name>
</gene>
<comment type="caution">
    <text evidence="1">The sequence shown here is derived from an EMBL/GenBank/DDBJ whole genome shotgun (WGS) entry which is preliminary data.</text>
</comment>
<dbReference type="OrthoDB" id="4578725at2"/>
<evidence type="ECO:0000313" key="2">
    <source>
        <dbReference type="Proteomes" id="UP000324965"/>
    </source>
</evidence>
<organism evidence="1 2">
    <name type="scientific">Streptomyces apricus</name>
    <dbReference type="NCBI Taxonomy" id="1828112"/>
    <lineage>
        <taxon>Bacteria</taxon>
        <taxon>Bacillati</taxon>
        <taxon>Actinomycetota</taxon>
        <taxon>Actinomycetes</taxon>
        <taxon>Kitasatosporales</taxon>
        <taxon>Streptomycetaceae</taxon>
        <taxon>Streptomyces</taxon>
    </lineage>
</organism>
<dbReference type="RefSeq" id="WP_149509916.1">
    <property type="nucleotide sequence ID" value="NZ_VDFC01000013.1"/>
</dbReference>
<dbReference type="AlphaFoldDB" id="A0A5B0BM44"/>
<dbReference type="EMBL" id="VDFC01000013">
    <property type="protein sequence ID" value="KAA0941835.1"/>
    <property type="molecule type" value="Genomic_DNA"/>
</dbReference>
<protein>
    <submittedName>
        <fullName evidence="1">Uncharacterized protein</fullName>
    </submittedName>
</protein>
<sequence>MSALEGAVQATLLPMIKGTKTEITPSSQEVLATWTLKTALMCQLMQDRSVHNLPSVHYTELFQARKPSSQMRVFAAYMAPPQYPPGVSPIEYRSIPSEGRFQTPDGTEHKLWGVVVTLRIGYAVLQLVSVGPVGYTYEINLAGFAPYARQIWPAQDTTAWPPQRLESIQELNQFADPLKHPKVAL</sequence>
<reference evidence="1 2" key="1">
    <citation type="submission" date="2019-05" db="EMBL/GenBank/DDBJ databases">
        <authorList>
            <person name="Hariharan J."/>
            <person name="Choudoir M.J."/>
            <person name="Diebold P."/>
            <person name="Panke-Buisse K."/>
            <person name="Buckley D.H."/>
        </authorList>
    </citation>
    <scope>NUCLEOTIDE SEQUENCE [LARGE SCALE GENOMIC DNA]</scope>
    <source>
        <strain evidence="1 2">SUN51</strain>
    </source>
</reference>
<name>A0A5B0BM44_9ACTN</name>
<accession>A0A5B0BM44</accession>
<evidence type="ECO:0000313" key="1">
    <source>
        <dbReference type="EMBL" id="KAA0941835.1"/>
    </source>
</evidence>
<dbReference type="Proteomes" id="UP000324965">
    <property type="component" value="Unassembled WGS sequence"/>
</dbReference>
<proteinExistence type="predicted"/>